<dbReference type="EMBL" id="BJCF01000042">
    <property type="protein sequence ID" value="GCL43490.1"/>
    <property type="molecule type" value="Genomic_DNA"/>
</dbReference>
<dbReference type="GO" id="GO:0005829">
    <property type="term" value="C:cytosol"/>
    <property type="evidence" value="ECO:0007669"/>
    <property type="project" value="TreeGrafter"/>
</dbReference>
<gene>
    <name evidence="4" type="ORF">NIES80_32060</name>
</gene>
<evidence type="ECO:0000259" key="3">
    <source>
        <dbReference type="Pfam" id="PF04321"/>
    </source>
</evidence>
<dbReference type="GO" id="GO:0019305">
    <property type="term" value="P:dTDP-rhamnose biosynthetic process"/>
    <property type="evidence" value="ECO:0007669"/>
    <property type="project" value="UniProtKB-UniPathway"/>
</dbReference>
<comment type="function">
    <text evidence="2">Catalyzes the reduction of dTDP-6-deoxy-L-lyxo-4-hexulose to yield dTDP-L-rhamnose.</text>
</comment>
<dbReference type="PANTHER" id="PTHR10491">
    <property type="entry name" value="DTDP-4-DEHYDRORHAMNOSE REDUCTASE"/>
    <property type="match status" value="1"/>
</dbReference>
<evidence type="ECO:0000256" key="1">
    <source>
        <dbReference type="ARBA" id="ARBA00010944"/>
    </source>
</evidence>
<accession>A0A480AED4</accession>
<dbReference type="OrthoDB" id="9803892at2"/>
<evidence type="ECO:0000256" key="2">
    <source>
        <dbReference type="RuleBase" id="RU364082"/>
    </source>
</evidence>
<dbReference type="NCBIfam" id="TIGR01214">
    <property type="entry name" value="rmlD"/>
    <property type="match status" value="1"/>
</dbReference>
<dbReference type="RefSeq" id="WP_137908968.1">
    <property type="nucleotide sequence ID" value="NZ_BJCF01000042.1"/>
</dbReference>
<proteinExistence type="inferred from homology"/>
<keyword evidence="2" id="KW-0560">Oxidoreductase</keyword>
<name>A0A480AED4_9CYAN</name>
<dbReference type="FunFam" id="3.40.50.720:FF:000159">
    <property type="entry name" value="dTDP-4-dehydrorhamnose reductase"/>
    <property type="match status" value="1"/>
</dbReference>
<dbReference type="AlphaFoldDB" id="A0A480AED4"/>
<dbReference type="Gene3D" id="3.40.50.720">
    <property type="entry name" value="NAD(P)-binding Rossmann-like Domain"/>
    <property type="match status" value="1"/>
</dbReference>
<comment type="caution">
    <text evidence="4">The sequence shown here is derived from an EMBL/GenBank/DDBJ whole genome shotgun (WGS) entry which is preliminary data.</text>
</comment>
<dbReference type="Gene3D" id="3.90.25.10">
    <property type="entry name" value="UDP-galactose 4-epimerase, domain 1"/>
    <property type="match status" value="1"/>
</dbReference>
<feature type="domain" description="RmlD-like substrate binding" evidence="3">
    <location>
        <begin position="4"/>
        <end position="295"/>
    </location>
</feature>
<evidence type="ECO:0000313" key="5">
    <source>
        <dbReference type="Proteomes" id="UP000299367"/>
    </source>
</evidence>
<dbReference type="EC" id="1.1.1.133" evidence="2"/>
<keyword evidence="2" id="KW-0521">NADP</keyword>
<comment type="similarity">
    <text evidence="1 2">Belongs to the dTDP-4-dehydrorhamnose reductase family.</text>
</comment>
<organism evidence="4 5">
    <name type="scientific">Dolichospermum planctonicum</name>
    <dbReference type="NCBI Taxonomy" id="136072"/>
    <lineage>
        <taxon>Bacteria</taxon>
        <taxon>Bacillati</taxon>
        <taxon>Cyanobacteriota</taxon>
        <taxon>Cyanophyceae</taxon>
        <taxon>Nostocales</taxon>
        <taxon>Aphanizomenonaceae</taxon>
        <taxon>Dolichospermum</taxon>
    </lineage>
</organism>
<sequence length="299" mass="33505">MNKSILLIGSNGQVGTELKNTLSSNSTNYKVIAYARPQIDLNQPENLRQIIKETHPEIIINAAAYTAVDKAESEPEIANTVNAIAPQIIAEESQKLGSFLIHLSTDYVFNGNHNYPYQETDIPNPLSVYGKTKLAGEIAIQKTCPHHHIIIRTAWVYGTYGKSNFVKTMLRLGKEKPEIRVVADQIGTPTWSQDIALTISQIIPQLTSEITGIYHYTNSGVASWYDFAIAIFEEAEKLGFSLKIEKIIPITTPEYPTPAKRPAYSILACDKISRILATYPPHWRQRLRLMLKELQGKSL</sequence>
<dbReference type="CDD" id="cd05254">
    <property type="entry name" value="dTDP_HR_like_SDR_e"/>
    <property type="match status" value="1"/>
</dbReference>
<comment type="pathway">
    <text evidence="2">Carbohydrate biosynthesis; dTDP-L-rhamnose biosynthesis.</text>
</comment>
<reference evidence="5" key="1">
    <citation type="submission" date="2019-02" db="EMBL/GenBank/DDBJ databases">
        <title>Draft genome sequence of Dolichospermum planctonicum NIES-80.</title>
        <authorList>
            <person name="Yamaguchi H."/>
            <person name="Suzuki S."/>
            <person name="Kawachi M."/>
        </authorList>
    </citation>
    <scope>NUCLEOTIDE SEQUENCE [LARGE SCALE GENOMIC DNA]</scope>
    <source>
        <strain evidence="5">NIES-80</strain>
    </source>
</reference>
<protein>
    <recommendedName>
        <fullName evidence="2">dTDP-4-dehydrorhamnose reductase</fullName>
        <ecNumber evidence="2">1.1.1.133</ecNumber>
    </recommendedName>
</protein>
<dbReference type="Pfam" id="PF04321">
    <property type="entry name" value="RmlD_sub_bind"/>
    <property type="match status" value="1"/>
</dbReference>
<dbReference type="PANTHER" id="PTHR10491:SF4">
    <property type="entry name" value="METHIONINE ADENOSYLTRANSFERASE 2 SUBUNIT BETA"/>
    <property type="match status" value="1"/>
</dbReference>
<dbReference type="InterPro" id="IPR005913">
    <property type="entry name" value="dTDP_dehydrorham_reduct"/>
</dbReference>
<dbReference type="GO" id="GO:0008831">
    <property type="term" value="F:dTDP-4-dehydrorhamnose reductase activity"/>
    <property type="evidence" value="ECO:0007669"/>
    <property type="project" value="UniProtKB-EC"/>
</dbReference>
<dbReference type="UniPathway" id="UPA00124"/>
<dbReference type="SUPFAM" id="SSF51735">
    <property type="entry name" value="NAD(P)-binding Rossmann-fold domains"/>
    <property type="match status" value="1"/>
</dbReference>
<dbReference type="Proteomes" id="UP000299367">
    <property type="component" value="Unassembled WGS sequence"/>
</dbReference>
<evidence type="ECO:0000313" key="4">
    <source>
        <dbReference type="EMBL" id="GCL43490.1"/>
    </source>
</evidence>
<dbReference type="InterPro" id="IPR036291">
    <property type="entry name" value="NAD(P)-bd_dom_sf"/>
</dbReference>
<dbReference type="InterPro" id="IPR029903">
    <property type="entry name" value="RmlD-like-bd"/>
</dbReference>